<evidence type="ECO:0000313" key="3">
    <source>
        <dbReference type="Proteomes" id="UP000735302"/>
    </source>
</evidence>
<feature type="compositionally biased region" description="Polar residues" evidence="1">
    <location>
        <begin position="1"/>
        <end position="19"/>
    </location>
</feature>
<feature type="region of interest" description="Disordered" evidence="1">
    <location>
        <begin position="60"/>
        <end position="117"/>
    </location>
</feature>
<keyword evidence="3" id="KW-1185">Reference proteome</keyword>
<organism evidence="2 3">
    <name type="scientific">Plakobranchus ocellatus</name>
    <dbReference type="NCBI Taxonomy" id="259542"/>
    <lineage>
        <taxon>Eukaryota</taxon>
        <taxon>Metazoa</taxon>
        <taxon>Spiralia</taxon>
        <taxon>Lophotrochozoa</taxon>
        <taxon>Mollusca</taxon>
        <taxon>Gastropoda</taxon>
        <taxon>Heterobranchia</taxon>
        <taxon>Euthyneura</taxon>
        <taxon>Panpulmonata</taxon>
        <taxon>Sacoglossa</taxon>
        <taxon>Placobranchoidea</taxon>
        <taxon>Plakobranchidae</taxon>
        <taxon>Plakobranchus</taxon>
    </lineage>
</organism>
<sequence>MDGNNISRTPAVLSAQSCTDPGGLYGRSHDTPGLPPPTPILSDSQPPALNILLSHFSLLSPTTLTPTPHPTSSPQQGDLRLSGPPSGQGAGGGARTRDRKVPSDLRADSLATVPPTPHFHRHQNELIYLSRCAAYCT</sequence>
<reference evidence="2 3" key="1">
    <citation type="journal article" date="2021" name="Elife">
        <title>Chloroplast acquisition without the gene transfer in kleptoplastic sea slugs, Plakobranchus ocellatus.</title>
        <authorList>
            <person name="Maeda T."/>
            <person name="Takahashi S."/>
            <person name="Yoshida T."/>
            <person name="Shimamura S."/>
            <person name="Takaki Y."/>
            <person name="Nagai Y."/>
            <person name="Toyoda A."/>
            <person name="Suzuki Y."/>
            <person name="Arimoto A."/>
            <person name="Ishii H."/>
            <person name="Satoh N."/>
            <person name="Nishiyama T."/>
            <person name="Hasebe M."/>
            <person name="Maruyama T."/>
            <person name="Minagawa J."/>
            <person name="Obokata J."/>
            <person name="Shigenobu S."/>
        </authorList>
    </citation>
    <scope>NUCLEOTIDE SEQUENCE [LARGE SCALE GENOMIC DNA]</scope>
</reference>
<evidence type="ECO:0000313" key="2">
    <source>
        <dbReference type="EMBL" id="GFO04824.1"/>
    </source>
</evidence>
<proteinExistence type="predicted"/>
<gene>
    <name evidence="2" type="ORF">PoB_003132900</name>
</gene>
<accession>A0AAV4AEG2</accession>
<comment type="caution">
    <text evidence="2">The sequence shown here is derived from an EMBL/GenBank/DDBJ whole genome shotgun (WGS) entry which is preliminary data.</text>
</comment>
<feature type="region of interest" description="Disordered" evidence="1">
    <location>
        <begin position="1"/>
        <end position="46"/>
    </location>
</feature>
<dbReference type="AlphaFoldDB" id="A0AAV4AEG2"/>
<feature type="compositionally biased region" description="Low complexity" evidence="1">
    <location>
        <begin position="60"/>
        <end position="74"/>
    </location>
</feature>
<name>A0AAV4AEG2_9GAST</name>
<evidence type="ECO:0000256" key="1">
    <source>
        <dbReference type="SAM" id="MobiDB-lite"/>
    </source>
</evidence>
<protein>
    <submittedName>
        <fullName evidence="2">Uncharacterized protein</fullName>
    </submittedName>
</protein>
<dbReference type="EMBL" id="BLXT01003741">
    <property type="protein sequence ID" value="GFO04824.1"/>
    <property type="molecule type" value="Genomic_DNA"/>
</dbReference>
<feature type="compositionally biased region" description="Basic and acidic residues" evidence="1">
    <location>
        <begin position="95"/>
        <end position="107"/>
    </location>
</feature>
<dbReference type="Proteomes" id="UP000735302">
    <property type="component" value="Unassembled WGS sequence"/>
</dbReference>